<sequence length="113" mass="12573">MKKKTTKTIVGMSSDHDTFFVDLHVDEKPSFSSSQSKTDTFSSEGLCYWSKALFVGLITVCIIAIILVLLFFVIGKKFKKNKRSTTTSTITTAKEVEVKDISSSPKYQPVPNV</sequence>
<gene>
    <name evidence="3" type="ORF">JXQ802_LOCUS27257</name>
    <name evidence="2" type="ORF">PYM288_LOCUS18194</name>
</gene>
<keyword evidence="1" id="KW-1133">Transmembrane helix</keyword>
<dbReference type="Proteomes" id="UP000663854">
    <property type="component" value="Unassembled WGS sequence"/>
</dbReference>
<dbReference type="EMBL" id="CAJNOL010000982">
    <property type="protein sequence ID" value="CAF1256446.1"/>
    <property type="molecule type" value="Genomic_DNA"/>
</dbReference>
<proteinExistence type="predicted"/>
<name>A0A814M0G1_9BILA</name>
<organism evidence="2 4">
    <name type="scientific">Rotaria sordida</name>
    <dbReference type="NCBI Taxonomy" id="392033"/>
    <lineage>
        <taxon>Eukaryota</taxon>
        <taxon>Metazoa</taxon>
        <taxon>Spiralia</taxon>
        <taxon>Gnathifera</taxon>
        <taxon>Rotifera</taxon>
        <taxon>Eurotatoria</taxon>
        <taxon>Bdelloidea</taxon>
        <taxon>Philodinida</taxon>
        <taxon>Philodinidae</taxon>
        <taxon>Rotaria</taxon>
    </lineage>
</organism>
<protein>
    <submittedName>
        <fullName evidence="2">Uncharacterized protein</fullName>
    </submittedName>
</protein>
<evidence type="ECO:0000313" key="5">
    <source>
        <dbReference type="Proteomes" id="UP000663870"/>
    </source>
</evidence>
<reference evidence="2" key="1">
    <citation type="submission" date="2021-02" db="EMBL/GenBank/DDBJ databases">
        <authorList>
            <person name="Nowell W R."/>
        </authorList>
    </citation>
    <scope>NUCLEOTIDE SEQUENCE</scope>
</reference>
<keyword evidence="1" id="KW-0812">Transmembrane</keyword>
<evidence type="ECO:0000313" key="3">
    <source>
        <dbReference type="EMBL" id="CAF1256446.1"/>
    </source>
</evidence>
<comment type="caution">
    <text evidence="2">The sequence shown here is derived from an EMBL/GenBank/DDBJ whole genome shotgun (WGS) entry which is preliminary data.</text>
</comment>
<evidence type="ECO:0000256" key="1">
    <source>
        <dbReference type="SAM" id="Phobius"/>
    </source>
</evidence>
<feature type="transmembrane region" description="Helical" evidence="1">
    <location>
        <begin position="52"/>
        <end position="74"/>
    </location>
</feature>
<keyword evidence="5" id="KW-1185">Reference proteome</keyword>
<evidence type="ECO:0000313" key="4">
    <source>
        <dbReference type="Proteomes" id="UP000663854"/>
    </source>
</evidence>
<accession>A0A814M0G1</accession>
<dbReference type="Proteomes" id="UP000663870">
    <property type="component" value="Unassembled WGS sequence"/>
</dbReference>
<evidence type="ECO:0000313" key="2">
    <source>
        <dbReference type="EMBL" id="CAF1071616.1"/>
    </source>
</evidence>
<dbReference type="AlphaFoldDB" id="A0A814M0G1"/>
<dbReference type="EMBL" id="CAJNOH010000547">
    <property type="protein sequence ID" value="CAF1071616.1"/>
    <property type="molecule type" value="Genomic_DNA"/>
</dbReference>
<keyword evidence="1" id="KW-0472">Membrane</keyword>